<dbReference type="EMBL" id="LMXU01000022">
    <property type="protein sequence ID" value="KWU00532.1"/>
    <property type="molecule type" value="Genomic_DNA"/>
</dbReference>
<dbReference type="PROSITE" id="PS51186">
    <property type="entry name" value="GNAT"/>
    <property type="match status" value="1"/>
</dbReference>
<dbReference type="Gene3D" id="3.40.630.30">
    <property type="match status" value="1"/>
</dbReference>
<feature type="active site" description="Proton acceptor" evidence="5">
    <location>
        <position position="104"/>
    </location>
</feature>
<feature type="binding site" evidence="5">
    <location>
        <begin position="70"/>
        <end position="72"/>
    </location>
    <ligand>
        <name>acetyl-CoA</name>
        <dbReference type="ChEBI" id="CHEBI:57288"/>
    </ligand>
</feature>
<dbReference type="InterPro" id="IPR050680">
    <property type="entry name" value="YpeA/RimI_acetyltransf"/>
</dbReference>
<dbReference type="GO" id="GO:0005737">
    <property type="term" value="C:cytoplasm"/>
    <property type="evidence" value="ECO:0007669"/>
    <property type="project" value="UniProtKB-SubCell"/>
</dbReference>
<dbReference type="Proteomes" id="UP000057389">
    <property type="component" value="Unassembled WGS sequence"/>
</dbReference>
<evidence type="ECO:0000256" key="2">
    <source>
        <dbReference type="ARBA" id="ARBA00022490"/>
    </source>
</evidence>
<evidence type="ECO:0000256" key="3">
    <source>
        <dbReference type="ARBA" id="ARBA00022679"/>
    </source>
</evidence>
<dbReference type="InterPro" id="IPR000182">
    <property type="entry name" value="GNAT_dom"/>
</dbReference>
<dbReference type="OrthoDB" id="9796919at2"/>
<proteinExistence type="inferred from homology"/>
<evidence type="ECO:0000256" key="4">
    <source>
        <dbReference type="ARBA" id="ARBA00023315"/>
    </source>
</evidence>
<keyword evidence="9" id="KW-1185">Reference proteome</keyword>
<accession>A0A109D841</accession>
<comment type="similarity">
    <text evidence="1 5 6">Belongs to the acetyltransferase family. RimI subfamily.</text>
</comment>
<reference evidence="8 9" key="1">
    <citation type="submission" date="2015-11" db="EMBL/GenBank/DDBJ databases">
        <title>Draft WGS of Vibrio toranzoniae.</title>
        <authorList>
            <person name="Lasa A."/>
            <person name="Romalde J.L."/>
        </authorList>
    </citation>
    <scope>NUCLEOTIDE SEQUENCE [LARGE SCALE GENOMIC DNA]</scope>
    <source>
        <strain evidence="8 9">Vb 10.8</strain>
    </source>
</reference>
<gene>
    <name evidence="5" type="primary">rimI</name>
    <name evidence="8" type="ORF">APQ14_10535</name>
</gene>
<comment type="subcellular location">
    <subcellularLocation>
        <location evidence="5 6">Cytoplasm</location>
    </subcellularLocation>
</comment>
<keyword evidence="2 5" id="KW-0963">Cytoplasm</keyword>
<dbReference type="AlphaFoldDB" id="A0A109D841"/>
<dbReference type="CDD" id="cd04301">
    <property type="entry name" value="NAT_SF"/>
    <property type="match status" value="1"/>
</dbReference>
<feature type="active site" description="Proton donor" evidence="5">
    <location>
        <position position="116"/>
    </location>
</feature>
<evidence type="ECO:0000313" key="9">
    <source>
        <dbReference type="Proteomes" id="UP000057389"/>
    </source>
</evidence>
<feature type="binding site" evidence="5">
    <location>
        <position position="109"/>
    </location>
    <ligand>
        <name>acetyl-CoA</name>
        <dbReference type="ChEBI" id="CHEBI:57288"/>
    </ligand>
</feature>
<dbReference type="InterPro" id="IPR043690">
    <property type="entry name" value="RimI"/>
</dbReference>
<dbReference type="PANTHER" id="PTHR43420">
    <property type="entry name" value="ACETYLTRANSFERASE"/>
    <property type="match status" value="1"/>
</dbReference>
<comment type="function">
    <text evidence="5 6">Acetylates the N-terminal alanine of ribosomal protein bS18.</text>
</comment>
<name>A0A109D841_9VIBR</name>
<dbReference type="RefSeq" id="WP_060468526.1">
    <property type="nucleotide sequence ID" value="NZ_AP025514.1"/>
</dbReference>
<dbReference type="InterPro" id="IPR016181">
    <property type="entry name" value="Acyl_CoA_acyltransferase"/>
</dbReference>
<dbReference type="InterPro" id="IPR006464">
    <property type="entry name" value="AcTrfase_RimI/Ard1"/>
</dbReference>
<evidence type="ECO:0000259" key="7">
    <source>
        <dbReference type="PROSITE" id="PS51186"/>
    </source>
</evidence>
<keyword evidence="4 5" id="KW-0012">Acyltransferase</keyword>
<comment type="catalytic activity">
    <reaction evidence="5 6">
        <text>N-terminal L-alanyl-[ribosomal protein bS18] + acetyl-CoA = N-terminal N(alpha)-acetyl-L-alanyl-[ribosomal protein bS18] + CoA + H(+)</text>
        <dbReference type="Rhea" id="RHEA:43756"/>
        <dbReference type="Rhea" id="RHEA-COMP:10676"/>
        <dbReference type="Rhea" id="RHEA-COMP:10677"/>
        <dbReference type="ChEBI" id="CHEBI:15378"/>
        <dbReference type="ChEBI" id="CHEBI:57287"/>
        <dbReference type="ChEBI" id="CHEBI:57288"/>
        <dbReference type="ChEBI" id="CHEBI:64718"/>
        <dbReference type="ChEBI" id="CHEBI:83683"/>
        <dbReference type="EC" id="2.3.1.266"/>
    </reaction>
</comment>
<dbReference type="PANTHER" id="PTHR43420:SF12">
    <property type="entry name" value="N-ACETYLTRANSFERASE DOMAIN-CONTAINING PROTEIN"/>
    <property type="match status" value="1"/>
</dbReference>
<dbReference type="NCBIfam" id="TIGR01575">
    <property type="entry name" value="rimI"/>
    <property type="match status" value="1"/>
</dbReference>
<dbReference type="Pfam" id="PF00583">
    <property type="entry name" value="Acetyltransf_1"/>
    <property type="match status" value="1"/>
</dbReference>
<organism evidence="8 9">
    <name type="scientific">Vibrio toranzoniae</name>
    <dbReference type="NCBI Taxonomy" id="1194427"/>
    <lineage>
        <taxon>Bacteria</taxon>
        <taxon>Pseudomonadati</taxon>
        <taxon>Pseudomonadota</taxon>
        <taxon>Gammaproteobacteria</taxon>
        <taxon>Vibrionales</taxon>
        <taxon>Vibrionaceae</taxon>
        <taxon>Vibrio</taxon>
    </lineage>
</organism>
<dbReference type="SUPFAM" id="SSF55729">
    <property type="entry name" value="Acyl-CoA N-acyltransferases (Nat)"/>
    <property type="match status" value="1"/>
</dbReference>
<dbReference type="GeneID" id="300179298"/>
<keyword evidence="3 5" id="KW-0808">Transferase</keyword>
<sequence>MTNQFLLTSQQHLDAIWQIEQAAHSHPWSETMIRDLDSRGACHHVLEVDGKVVGYFFAQNIVGEVTLLNIAVDPSQQGKGYGKALTEHFLDMCEQADAESAWLEVRESNVNAFNLYEKAGFNEVDRRRNYYPTKQGNEDAIIMSYLFMSFS</sequence>
<evidence type="ECO:0000256" key="6">
    <source>
        <dbReference type="RuleBase" id="RU363094"/>
    </source>
</evidence>
<evidence type="ECO:0000256" key="5">
    <source>
        <dbReference type="HAMAP-Rule" id="MF_02210"/>
    </source>
</evidence>
<dbReference type="HAMAP" id="MF_02210">
    <property type="entry name" value="RimI"/>
    <property type="match status" value="1"/>
</dbReference>
<dbReference type="EC" id="2.3.1.266" evidence="5 6"/>
<comment type="caution">
    <text evidence="5">Lacks conserved residue(s) required for the propagation of feature annotation.</text>
</comment>
<protein>
    <recommendedName>
        <fullName evidence="5 6">[Ribosomal protein bS18]-alanine N-acetyltransferase</fullName>
        <ecNumber evidence="5 6">2.3.1.266</ecNumber>
    </recommendedName>
</protein>
<evidence type="ECO:0000313" key="8">
    <source>
        <dbReference type="EMBL" id="KWU00532.1"/>
    </source>
</evidence>
<dbReference type="GO" id="GO:0008999">
    <property type="term" value="F:protein-N-terminal-alanine acetyltransferase activity"/>
    <property type="evidence" value="ECO:0007669"/>
    <property type="project" value="UniProtKB-UniRule"/>
</dbReference>
<evidence type="ECO:0000256" key="1">
    <source>
        <dbReference type="ARBA" id="ARBA00005395"/>
    </source>
</evidence>
<comment type="caution">
    <text evidence="8">The sequence shown here is derived from an EMBL/GenBank/DDBJ whole genome shotgun (WGS) entry which is preliminary data.</text>
</comment>
<feature type="domain" description="N-acetyltransferase" evidence="7">
    <location>
        <begin position="3"/>
        <end position="148"/>
    </location>
</feature>